<protein>
    <submittedName>
        <fullName evidence="1">Uncharacterized protein</fullName>
    </submittedName>
</protein>
<sequence length="64" mass="7186">MKARCQLLLLNAEWEHNLQNSIFTSSDMKQRDCGKLAAASALYHFAFNCSVDIKSSSNISCPNY</sequence>
<organism evidence="1 2">
    <name type="scientific">Trichinella murrelli</name>
    <dbReference type="NCBI Taxonomy" id="144512"/>
    <lineage>
        <taxon>Eukaryota</taxon>
        <taxon>Metazoa</taxon>
        <taxon>Ecdysozoa</taxon>
        <taxon>Nematoda</taxon>
        <taxon>Enoplea</taxon>
        <taxon>Dorylaimia</taxon>
        <taxon>Trichinellida</taxon>
        <taxon>Trichinellidae</taxon>
        <taxon>Trichinella</taxon>
    </lineage>
</organism>
<dbReference type="EMBL" id="JYDJ01000296">
    <property type="protein sequence ID" value="KRX37744.1"/>
    <property type="molecule type" value="Genomic_DNA"/>
</dbReference>
<gene>
    <name evidence="1" type="ORF">T05_10817</name>
</gene>
<dbReference type="OrthoDB" id="5924574at2759"/>
<evidence type="ECO:0000313" key="2">
    <source>
        <dbReference type="Proteomes" id="UP000055048"/>
    </source>
</evidence>
<keyword evidence="2" id="KW-1185">Reference proteome</keyword>
<proteinExistence type="predicted"/>
<dbReference type="Proteomes" id="UP000055048">
    <property type="component" value="Unassembled WGS sequence"/>
</dbReference>
<name>A0A0V0TFT0_9BILA</name>
<accession>A0A0V0TFT0</accession>
<reference evidence="1 2" key="1">
    <citation type="submission" date="2015-01" db="EMBL/GenBank/DDBJ databases">
        <title>Evolution of Trichinella species and genotypes.</title>
        <authorList>
            <person name="Korhonen P.K."/>
            <person name="Edoardo P."/>
            <person name="Giuseppe L.R."/>
            <person name="Gasser R.B."/>
        </authorList>
    </citation>
    <scope>NUCLEOTIDE SEQUENCE [LARGE SCALE GENOMIC DNA]</scope>
    <source>
        <strain evidence="1">ISS417</strain>
    </source>
</reference>
<comment type="caution">
    <text evidence="1">The sequence shown here is derived from an EMBL/GenBank/DDBJ whole genome shotgun (WGS) entry which is preliminary data.</text>
</comment>
<evidence type="ECO:0000313" key="1">
    <source>
        <dbReference type="EMBL" id="KRX37744.1"/>
    </source>
</evidence>
<dbReference type="AlphaFoldDB" id="A0A0V0TFT0"/>